<evidence type="ECO:0000313" key="6">
    <source>
        <dbReference type="EMBL" id="GFR68012.1"/>
    </source>
</evidence>
<reference evidence="6 7" key="1">
    <citation type="journal article" date="2021" name="Elife">
        <title>Chloroplast acquisition without the gene transfer in kleptoplastic sea slugs, Plakobranchus ocellatus.</title>
        <authorList>
            <person name="Maeda T."/>
            <person name="Takahashi S."/>
            <person name="Yoshida T."/>
            <person name="Shimamura S."/>
            <person name="Takaki Y."/>
            <person name="Nagai Y."/>
            <person name="Toyoda A."/>
            <person name="Suzuki Y."/>
            <person name="Arimoto A."/>
            <person name="Ishii H."/>
            <person name="Satoh N."/>
            <person name="Nishiyama T."/>
            <person name="Hasebe M."/>
            <person name="Maruyama T."/>
            <person name="Minagawa J."/>
            <person name="Obokata J."/>
            <person name="Shigenobu S."/>
        </authorList>
    </citation>
    <scope>NUCLEOTIDE SEQUENCE [LARGE SCALE GENOMIC DNA]</scope>
</reference>
<evidence type="ECO:0000256" key="5">
    <source>
        <dbReference type="ARBA" id="ARBA00023004"/>
    </source>
</evidence>
<dbReference type="PANTHER" id="PTHR10543:SF24">
    <property type="entry name" value="CAROTENOID ISOMEROOXYGENASE"/>
    <property type="match status" value="1"/>
</dbReference>
<dbReference type="InterPro" id="IPR004294">
    <property type="entry name" value="Carotenoid_Oase"/>
</dbReference>
<keyword evidence="5" id="KW-0408">Iron</keyword>
<evidence type="ECO:0000256" key="4">
    <source>
        <dbReference type="ARBA" id="ARBA00023002"/>
    </source>
</evidence>
<evidence type="ECO:0000256" key="2">
    <source>
        <dbReference type="ARBA" id="ARBA00006787"/>
    </source>
</evidence>
<dbReference type="GO" id="GO:0003834">
    <property type="term" value="F:beta-carotene 15,15'-dioxygenase activity"/>
    <property type="evidence" value="ECO:0007669"/>
    <property type="project" value="TreeGrafter"/>
</dbReference>
<comment type="similarity">
    <text evidence="2">Belongs to the carotenoid oxygenase family.</text>
</comment>
<name>A0AAV4F427_9GAST</name>
<dbReference type="GO" id="GO:0016121">
    <property type="term" value="P:carotene catabolic process"/>
    <property type="evidence" value="ECO:0007669"/>
    <property type="project" value="TreeGrafter"/>
</dbReference>
<proteinExistence type="inferred from homology"/>
<dbReference type="Proteomes" id="UP000762676">
    <property type="component" value="Unassembled WGS sequence"/>
</dbReference>
<comment type="caution">
    <text evidence="6">The sequence shown here is derived from an EMBL/GenBank/DDBJ whole genome shotgun (WGS) entry which is preliminary data.</text>
</comment>
<keyword evidence="3" id="KW-0479">Metal-binding</keyword>
<evidence type="ECO:0000313" key="7">
    <source>
        <dbReference type="Proteomes" id="UP000762676"/>
    </source>
</evidence>
<dbReference type="AlphaFoldDB" id="A0AAV4F427"/>
<keyword evidence="7" id="KW-1185">Reference proteome</keyword>
<dbReference type="EMBL" id="BMAT01000544">
    <property type="protein sequence ID" value="GFR68012.1"/>
    <property type="molecule type" value="Genomic_DNA"/>
</dbReference>
<feature type="non-terminal residue" evidence="6">
    <location>
        <position position="1"/>
    </location>
</feature>
<evidence type="ECO:0000256" key="1">
    <source>
        <dbReference type="ARBA" id="ARBA00001954"/>
    </source>
</evidence>
<dbReference type="GO" id="GO:0042574">
    <property type="term" value="P:retinal metabolic process"/>
    <property type="evidence" value="ECO:0007669"/>
    <property type="project" value="TreeGrafter"/>
</dbReference>
<accession>A0AAV4F427</accession>
<protein>
    <submittedName>
        <fullName evidence="6">Beta,beta-carotene 9',10'-oxygenase</fullName>
    </submittedName>
</protein>
<dbReference type="GO" id="GO:0010436">
    <property type="term" value="F:carotenoid dioxygenase activity"/>
    <property type="evidence" value="ECO:0007669"/>
    <property type="project" value="TreeGrafter"/>
</dbReference>
<dbReference type="Pfam" id="PF03055">
    <property type="entry name" value="RPE65"/>
    <property type="match status" value="1"/>
</dbReference>
<dbReference type="GO" id="GO:0046872">
    <property type="term" value="F:metal ion binding"/>
    <property type="evidence" value="ECO:0007669"/>
    <property type="project" value="UniProtKB-KW"/>
</dbReference>
<evidence type="ECO:0000256" key="3">
    <source>
        <dbReference type="ARBA" id="ARBA00022723"/>
    </source>
</evidence>
<dbReference type="PANTHER" id="PTHR10543">
    <property type="entry name" value="BETA-CAROTENE DIOXYGENASE"/>
    <property type="match status" value="1"/>
</dbReference>
<keyword evidence="4" id="KW-0560">Oxidoreductase</keyword>
<gene>
    <name evidence="6" type="ORF">ElyMa_000265300</name>
</gene>
<sequence length="148" mass="16452">KIPNWLSGSLYSNGSGVYRIGPTAWNHLFDGYPVLQRFTISDGKVSYQQTVLDTDELKKSKEHNRIIGSGFATKFADPNQSSVGSKYTATLPPANRSAVRHIEGQQPPTLAASCQSKCSTSPWRAVNPRYRSLLPIEVQYVVSYYKIP</sequence>
<organism evidence="6 7">
    <name type="scientific">Elysia marginata</name>
    <dbReference type="NCBI Taxonomy" id="1093978"/>
    <lineage>
        <taxon>Eukaryota</taxon>
        <taxon>Metazoa</taxon>
        <taxon>Spiralia</taxon>
        <taxon>Lophotrochozoa</taxon>
        <taxon>Mollusca</taxon>
        <taxon>Gastropoda</taxon>
        <taxon>Heterobranchia</taxon>
        <taxon>Euthyneura</taxon>
        <taxon>Panpulmonata</taxon>
        <taxon>Sacoglossa</taxon>
        <taxon>Placobranchoidea</taxon>
        <taxon>Plakobranchidae</taxon>
        <taxon>Elysia</taxon>
    </lineage>
</organism>
<comment type="cofactor">
    <cofactor evidence="1">
        <name>Fe(2+)</name>
        <dbReference type="ChEBI" id="CHEBI:29033"/>
    </cofactor>
</comment>